<feature type="compositionally biased region" description="Low complexity" evidence="1">
    <location>
        <begin position="61"/>
        <end position="71"/>
    </location>
</feature>
<evidence type="ECO:0000313" key="3">
    <source>
        <dbReference type="Proteomes" id="UP001519924"/>
    </source>
</evidence>
<dbReference type="Proteomes" id="UP001519924">
    <property type="component" value="Unassembled WGS sequence"/>
</dbReference>
<reference evidence="2 3" key="1">
    <citation type="submission" date="2021-08" db="EMBL/GenBank/DDBJ databases">
        <title>Caldovatus sediminis gen. nov., sp. nov., a moderately thermophilic bacterium isolated from a hot spring.</title>
        <authorList>
            <person name="Hu C.-J."/>
            <person name="Li W.-J."/>
            <person name="Xian W.-D."/>
        </authorList>
    </citation>
    <scope>NUCLEOTIDE SEQUENCE [LARGE SCALE GENOMIC DNA]</scope>
    <source>
        <strain evidence="2 3">SYSU G05006</strain>
    </source>
</reference>
<accession>A0ABS7F3X3</accession>
<evidence type="ECO:0000256" key="1">
    <source>
        <dbReference type="SAM" id="MobiDB-lite"/>
    </source>
</evidence>
<comment type="caution">
    <text evidence="2">The sequence shown here is derived from an EMBL/GenBank/DDBJ whole genome shotgun (WGS) entry which is preliminary data.</text>
</comment>
<dbReference type="EMBL" id="JAHZUY010000016">
    <property type="protein sequence ID" value="MBW8269500.1"/>
    <property type="molecule type" value="Genomic_DNA"/>
</dbReference>
<name>A0ABS7F3X3_9PROT</name>
<sequence length="117" mass="12748">MLARTAMTPASLARLLRHHGWRVSAPAARAWAAGTARRAPPAELLAWLRGLADHLRRDPLPRCGPAAGSSPGPRPPGELVDWLRRLVAYHHRHPPPSPPAGWRPPAAALPPRGRRVH</sequence>
<dbReference type="RefSeq" id="WP_220117256.1">
    <property type="nucleotide sequence ID" value="NZ_JAHZUY010000016.1"/>
</dbReference>
<keyword evidence="3" id="KW-1185">Reference proteome</keyword>
<evidence type="ECO:0000313" key="2">
    <source>
        <dbReference type="EMBL" id="MBW8269500.1"/>
    </source>
</evidence>
<protein>
    <submittedName>
        <fullName evidence="2">Uncharacterized protein</fullName>
    </submittedName>
</protein>
<organism evidence="2 3">
    <name type="scientific">Caldovatus aquaticus</name>
    <dbReference type="NCBI Taxonomy" id="2865671"/>
    <lineage>
        <taxon>Bacteria</taxon>
        <taxon>Pseudomonadati</taxon>
        <taxon>Pseudomonadota</taxon>
        <taxon>Alphaproteobacteria</taxon>
        <taxon>Acetobacterales</taxon>
        <taxon>Roseomonadaceae</taxon>
        <taxon>Caldovatus</taxon>
    </lineage>
</organism>
<feature type="region of interest" description="Disordered" evidence="1">
    <location>
        <begin position="58"/>
        <end position="78"/>
    </location>
</feature>
<gene>
    <name evidence="2" type="ORF">K1J50_08375</name>
</gene>
<proteinExistence type="predicted"/>
<feature type="region of interest" description="Disordered" evidence="1">
    <location>
        <begin position="90"/>
        <end position="117"/>
    </location>
</feature>